<protein>
    <submittedName>
        <fullName evidence="2">Uncharacterized protein</fullName>
    </submittedName>
</protein>
<keyword evidence="3" id="KW-1185">Reference proteome</keyword>
<dbReference type="AlphaFoldDB" id="A0A5N6Q2V1"/>
<evidence type="ECO:0000256" key="1">
    <source>
        <dbReference type="SAM" id="MobiDB-lite"/>
    </source>
</evidence>
<proteinExistence type="predicted"/>
<sequence>MDHRFDSLTPDGTDQDNAFYAELTRQILLLTEDEDDAVHVKNKCARTFNRTPAGGGGGWSLVPGEYCFSWWEGGVAPVVPGWMERLWAANGGGTGVFIPRGGTHWSRKRHKKKPKKNKDGGKAHTTSGKQLFSVAIETSTVMMFSS</sequence>
<organism evidence="2 3">
    <name type="scientific">Mikania micrantha</name>
    <name type="common">bitter vine</name>
    <dbReference type="NCBI Taxonomy" id="192012"/>
    <lineage>
        <taxon>Eukaryota</taxon>
        <taxon>Viridiplantae</taxon>
        <taxon>Streptophyta</taxon>
        <taxon>Embryophyta</taxon>
        <taxon>Tracheophyta</taxon>
        <taxon>Spermatophyta</taxon>
        <taxon>Magnoliopsida</taxon>
        <taxon>eudicotyledons</taxon>
        <taxon>Gunneridae</taxon>
        <taxon>Pentapetalae</taxon>
        <taxon>asterids</taxon>
        <taxon>campanulids</taxon>
        <taxon>Asterales</taxon>
        <taxon>Asteraceae</taxon>
        <taxon>Asteroideae</taxon>
        <taxon>Heliantheae alliance</taxon>
        <taxon>Eupatorieae</taxon>
        <taxon>Mikania</taxon>
    </lineage>
</organism>
<accession>A0A5N6Q2V1</accession>
<comment type="caution">
    <text evidence="2">The sequence shown here is derived from an EMBL/GenBank/DDBJ whole genome shotgun (WGS) entry which is preliminary data.</text>
</comment>
<feature type="region of interest" description="Disordered" evidence="1">
    <location>
        <begin position="98"/>
        <end position="129"/>
    </location>
</feature>
<feature type="compositionally biased region" description="Basic residues" evidence="1">
    <location>
        <begin position="105"/>
        <end position="116"/>
    </location>
</feature>
<reference evidence="2 3" key="1">
    <citation type="submission" date="2019-05" db="EMBL/GenBank/DDBJ databases">
        <title>Mikania micrantha, genome provides insights into the molecular mechanism of rapid growth.</title>
        <authorList>
            <person name="Liu B."/>
        </authorList>
    </citation>
    <scope>NUCLEOTIDE SEQUENCE [LARGE SCALE GENOMIC DNA]</scope>
    <source>
        <strain evidence="2">NLD-2019</strain>
        <tissue evidence="2">Leaf</tissue>
    </source>
</reference>
<evidence type="ECO:0000313" key="3">
    <source>
        <dbReference type="Proteomes" id="UP000326396"/>
    </source>
</evidence>
<dbReference type="Proteomes" id="UP000326396">
    <property type="component" value="Linkage Group LG1"/>
</dbReference>
<gene>
    <name evidence="2" type="ORF">E3N88_01919</name>
</gene>
<dbReference type="PANTHER" id="PTHR34956">
    <property type="entry name" value="OS05G0397300 PROTEIN"/>
    <property type="match status" value="1"/>
</dbReference>
<name>A0A5N6Q2V1_9ASTR</name>
<dbReference type="PANTHER" id="PTHR34956:SF1">
    <property type="entry name" value="DUF4005 DOMAIN-CONTAINING PROTEIN"/>
    <property type="match status" value="1"/>
</dbReference>
<evidence type="ECO:0000313" key="2">
    <source>
        <dbReference type="EMBL" id="KAD7478783.1"/>
    </source>
</evidence>
<dbReference type="EMBL" id="SZYD01000001">
    <property type="protein sequence ID" value="KAD7478783.1"/>
    <property type="molecule type" value="Genomic_DNA"/>
</dbReference>
<dbReference type="OrthoDB" id="1649181at2759"/>